<dbReference type="AlphaFoldDB" id="X5DR53"/>
<gene>
    <name evidence="1" type="ORF">CGLY_16600</name>
</gene>
<evidence type="ECO:0008006" key="3">
    <source>
        <dbReference type="Google" id="ProtNLM"/>
    </source>
</evidence>
<evidence type="ECO:0000313" key="1">
    <source>
        <dbReference type="EMBL" id="AHW65693.1"/>
    </source>
</evidence>
<organism evidence="1 2">
    <name type="scientific">Corynebacterium glyciniphilum AJ 3170</name>
    <dbReference type="NCBI Taxonomy" id="1404245"/>
    <lineage>
        <taxon>Bacteria</taxon>
        <taxon>Bacillati</taxon>
        <taxon>Actinomycetota</taxon>
        <taxon>Actinomycetes</taxon>
        <taxon>Mycobacteriales</taxon>
        <taxon>Corynebacteriaceae</taxon>
        <taxon>Corynebacterium</taxon>
    </lineage>
</organism>
<evidence type="ECO:0000313" key="2">
    <source>
        <dbReference type="Proteomes" id="UP000023703"/>
    </source>
</evidence>
<dbReference type="KEGG" id="cgy:CGLY_16600"/>
<dbReference type="RefSeq" id="WP_158407420.1">
    <property type="nucleotide sequence ID" value="NZ_CP006843.1"/>
</dbReference>
<reference evidence="1 2" key="1">
    <citation type="journal article" date="2015" name="Int. J. Syst. Evol. Microbiol.">
        <title>Revisiting Corynebacterium glyciniphilum (ex Kubota et al., 1972) sp. nov., nom. rev., isolated from putrefied banana.</title>
        <authorList>
            <person name="Al-Dilaimi A."/>
            <person name="Bednarz H."/>
            <person name="Lomker A."/>
            <person name="Niehaus K."/>
            <person name="Kalinowski J."/>
            <person name="Ruckert C."/>
        </authorList>
    </citation>
    <scope>NUCLEOTIDE SEQUENCE [LARGE SCALE GENOMIC DNA]</scope>
    <source>
        <strain evidence="1">AJ 3170</strain>
        <plasmid evidence="2">Plasmid pCgly1</plasmid>
    </source>
</reference>
<keyword evidence="1" id="KW-0614">Plasmid</keyword>
<name>X5DR53_9CORY</name>
<geneLocation type="plasmid" evidence="1 2">
    <name>pCgly1</name>
</geneLocation>
<keyword evidence="2" id="KW-1185">Reference proteome</keyword>
<proteinExistence type="predicted"/>
<dbReference type="HOGENOM" id="CLU_3042451_0_0_11"/>
<dbReference type="EMBL" id="CP006843">
    <property type="protein sequence ID" value="AHW65693.1"/>
    <property type="molecule type" value="Genomic_DNA"/>
</dbReference>
<dbReference type="Proteomes" id="UP000023703">
    <property type="component" value="Plasmid pCgly1"/>
</dbReference>
<accession>X5DR53</accession>
<protein>
    <recommendedName>
        <fullName evidence="3">Secreted protein</fullName>
    </recommendedName>
</protein>
<sequence>MNPIAAYQAYQQWFIDRAFEIAAFAGFEQTPAERTGGQQLFNDIISGDFIGWFF</sequence>